<dbReference type="KEGG" id="tcn:H9L16_06215"/>
<dbReference type="GO" id="GO:0016779">
    <property type="term" value="F:nucleotidyltransferase activity"/>
    <property type="evidence" value="ECO:0007669"/>
    <property type="project" value="UniProtKB-ARBA"/>
</dbReference>
<protein>
    <submittedName>
        <fullName evidence="3">Nucleotidyltransferase family protein</fullName>
    </submittedName>
</protein>
<evidence type="ECO:0000313" key="4">
    <source>
        <dbReference type="Proteomes" id="UP000515804"/>
    </source>
</evidence>
<evidence type="ECO:0000313" key="3">
    <source>
        <dbReference type="EMBL" id="QNN71156.1"/>
    </source>
</evidence>
<evidence type="ECO:0000259" key="2">
    <source>
        <dbReference type="Pfam" id="PF12804"/>
    </source>
</evidence>
<sequence length="208" mass="21823">MAGRGGVGVSQSHAVVVLAAGGSTRLGQPKQLLTRDRETLVHRAVRLALQTAPAQVLVAVGAQADVIAENVADLQCEIVRNAEWQSGMAGSLHAAGTRLIKDIQRVLVLVCDQPGLERQHLDALLEGAGAAESGCAATVHGDTLGVPAVIPRGWFGSMQMAGDRGFGVRLGQQRAAGVFQLEAPELGMDIDNLHDLACARKQAWLDDE</sequence>
<evidence type="ECO:0000256" key="1">
    <source>
        <dbReference type="ARBA" id="ARBA00022842"/>
    </source>
</evidence>
<name>A0A7G9STI1_9GAMM</name>
<dbReference type="InterPro" id="IPR029044">
    <property type="entry name" value="Nucleotide-diphossugar_trans"/>
</dbReference>
<dbReference type="PANTHER" id="PTHR43777">
    <property type="entry name" value="MOLYBDENUM COFACTOR CYTIDYLYLTRANSFERASE"/>
    <property type="match status" value="1"/>
</dbReference>
<reference evidence="3 4" key="1">
    <citation type="submission" date="2020-08" db="EMBL/GenBank/DDBJ databases">
        <title>Genome sequence of Thermomonas carbonis KCTC 42013T.</title>
        <authorList>
            <person name="Hyun D.-W."/>
            <person name="Bae J.-W."/>
        </authorList>
    </citation>
    <scope>NUCLEOTIDE SEQUENCE [LARGE SCALE GENOMIC DNA]</scope>
    <source>
        <strain evidence="3 4">KCTC 42013</strain>
    </source>
</reference>
<dbReference type="InterPro" id="IPR025877">
    <property type="entry name" value="MobA-like_NTP_Trfase"/>
</dbReference>
<dbReference type="RefSeq" id="WP_187553671.1">
    <property type="nucleotide sequence ID" value="NZ_BMZL01000002.1"/>
</dbReference>
<dbReference type="Proteomes" id="UP000515804">
    <property type="component" value="Chromosome"/>
</dbReference>
<keyword evidence="3" id="KW-0808">Transferase</keyword>
<dbReference type="EMBL" id="CP060719">
    <property type="protein sequence ID" value="QNN71156.1"/>
    <property type="molecule type" value="Genomic_DNA"/>
</dbReference>
<dbReference type="SUPFAM" id="SSF53448">
    <property type="entry name" value="Nucleotide-diphospho-sugar transferases"/>
    <property type="match status" value="1"/>
</dbReference>
<keyword evidence="4" id="KW-1185">Reference proteome</keyword>
<dbReference type="Pfam" id="PF12804">
    <property type="entry name" value="NTP_transf_3"/>
    <property type="match status" value="1"/>
</dbReference>
<dbReference type="CDD" id="cd04182">
    <property type="entry name" value="GT_2_like_f"/>
    <property type="match status" value="1"/>
</dbReference>
<dbReference type="PANTHER" id="PTHR43777:SF1">
    <property type="entry name" value="MOLYBDENUM COFACTOR CYTIDYLYLTRANSFERASE"/>
    <property type="match status" value="1"/>
</dbReference>
<keyword evidence="1" id="KW-0460">Magnesium</keyword>
<gene>
    <name evidence="3" type="ORF">H9L16_06215</name>
</gene>
<proteinExistence type="predicted"/>
<feature type="domain" description="MobA-like NTP transferase" evidence="2">
    <location>
        <begin position="15"/>
        <end position="165"/>
    </location>
</feature>
<dbReference type="Gene3D" id="3.90.550.10">
    <property type="entry name" value="Spore Coat Polysaccharide Biosynthesis Protein SpsA, Chain A"/>
    <property type="match status" value="1"/>
</dbReference>
<dbReference type="AlphaFoldDB" id="A0A7G9STI1"/>
<organism evidence="3 4">
    <name type="scientific">Thermomonas carbonis</name>
    <dbReference type="NCBI Taxonomy" id="1463158"/>
    <lineage>
        <taxon>Bacteria</taxon>
        <taxon>Pseudomonadati</taxon>
        <taxon>Pseudomonadota</taxon>
        <taxon>Gammaproteobacteria</taxon>
        <taxon>Lysobacterales</taxon>
        <taxon>Lysobacteraceae</taxon>
        <taxon>Thermomonas</taxon>
    </lineage>
</organism>
<accession>A0A7G9STI1</accession>